<feature type="binding site" evidence="1">
    <location>
        <position position="283"/>
    </location>
    <ligand>
        <name>Mg(2+)</name>
        <dbReference type="ChEBI" id="CHEBI:18420"/>
        <label>3</label>
    </ligand>
</feature>
<feature type="binding site" evidence="1">
    <location>
        <position position="477"/>
    </location>
    <ligand>
        <name>Mg(2+)</name>
        <dbReference type="ChEBI" id="CHEBI:18420"/>
        <label>5</label>
    </ligand>
</feature>
<dbReference type="Pfam" id="PF00586">
    <property type="entry name" value="AIRS"/>
    <property type="match status" value="1"/>
</dbReference>
<dbReference type="EMBL" id="FOGI01000005">
    <property type="protein sequence ID" value="SER76364.1"/>
    <property type="molecule type" value="Genomic_DNA"/>
</dbReference>
<dbReference type="GO" id="GO:0009030">
    <property type="term" value="F:thiamine-phosphate kinase activity"/>
    <property type="evidence" value="ECO:0007669"/>
    <property type="project" value="UniProtKB-UniRule"/>
</dbReference>
<keyword evidence="1" id="KW-0460">Magnesium</keyword>
<dbReference type="PANTHER" id="PTHR30270:SF3">
    <property type="entry name" value="THIAMINE-MONOPHOSPHATE KINASE"/>
    <property type="match status" value="1"/>
</dbReference>
<dbReference type="InterPro" id="IPR016188">
    <property type="entry name" value="PurM-like_N"/>
</dbReference>
<feature type="binding site" evidence="1">
    <location>
        <position position="379"/>
    </location>
    <ligand>
        <name>Mg(2+)</name>
        <dbReference type="ChEBI" id="CHEBI:18420"/>
        <label>1</label>
    </ligand>
</feature>
<dbReference type="NCBIfam" id="TIGR01379">
    <property type="entry name" value="thiL"/>
    <property type="match status" value="1"/>
</dbReference>
<dbReference type="GO" id="GO:0009228">
    <property type="term" value="P:thiamine biosynthetic process"/>
    <property type="evidence" value="ECO:0007669"/>
    <property type="project" value="UniProtKB-KW"/>
</dbReference>
<dbReference type="GO" id="GO:0000287">
    <property type="term" value="F:magnesium ion binding"/>
    <property type="evidence" value="ECO:0007669"/>
    <property type="project" value="UniProtKB-UniRule"/>
</dbReference>
<evidence type="ECO:0000313" key="5">
    <source>
        <dbReference type="Proteomes" id="UP000199051"/>
    </source>
</evidence>
<proteinExistence type="inferred from homology"/>
<feature type="binding site" evidence="1">
    <location>
        <position position="583"/>
    </location>
    <ligand>
        <name>substrate</name>
    </ligand>
</feature>
<dbReference type="CDD" id="cd02194">
    <property type="entry name" value="ThiL"/>
    <property type="match status" value="1"/>
</dbReference>
<comment type="similarity">
    <text evidence="1">Belongs to the thiamine-monophosphate kinase family.</text>
</comment>
<feature type="binding site" evidence="1">
    <location>
        <position position="331"/>
    </location>
    <ligand>
        <name>Mg(2+)</name>
        <dbReference type="ChEBI" id="CHEBI:18420"/>
        <label>4</label>
    </ligand>
</feature>
<dbReference type="SUPFAM" id="SSF54197">
    <property type="entry name" value="HIT-like"/>
    <property type="match status" value="1"/>
</dbReference>
<keyword evidence="1" id="KW-0067">ATP-binding</keyword>
<feature type="binding site" evidence="1">
    <location>
        <position position="474"/>
    </location>
    <ligand>
        <name>Mg(2+)</name>
        <dbReference type="ChEBI" id="CHEBI:18420"/>
        <label>3</label>
    </ligand>
</feature>
<organism evidence="4 5">
    <name type="scientific">Actinokineospora terrae</name>
    <dbReference type="NCBI Taxonomy" id="155974"/>
    <lineage>
        <taxon>Bacteria</taxon>
        <taxon>Bacillati</taxon>
        <taxon>Actinomycetota</taxon>
        <taxon>Actinomycetes</taxon>
        <taxon>Pseudonocardiales</taxon>
        <taxon>Pseudonocardiaceae</taxon>
        <taxon>Actinokineospora</taxon>
    </lineage>
</organism>
<protein>
    <recommendedName>
        <fullName evidence="1">Thiamine-monophosphate kinase</fullName>
        <shortName evidence="1">TMP kinase</shortName>
        <shortName evidence="1">Thiamine-phosphate kinase</shortName>
        <ecNumber evidence="1">2.7.4.16</ecNumber>
    </recommendedName>
</protein>
<dbReference type="EC" id="2.7.4.16" evidence="1"/>
<dbReference type="Gene3D" id="3.30.428.10">
    <property type="entry name" value="HIT-like"/>
    <property type="match status" value="1"/>
</dbReference>
<dbReference type="STRING" id="155974.SAMN04487818_10599"/>
<dbReference type="PANTHER" id="PTHR30270">
    <property type="entry name" value="THIAMINE-MONOPHOSPHATE KINASE"/>
    <property type="match status" value="1"/>
</dbReference>
<comment type="function">
    <text evidence="1">Catalyzes the ATP-dependent phosphorylation of thiamine-monophosphate (TMP) to form thiamine-pyrophosphate (TPP), the active form of vitamin B1.</text>
</comment>
<dbReference type="InterPro" id="IPR036921">
    <property type="entry name" value="PurM-like_N_sf"/>
</dbReference>
<dbReference type="Pfam" id="PF02769">
    <property type="entry name" value="AIRS_C"/>
    <property type="match status" value="1"/>
</dbReference>
<feature type="binding site" evidence="1">
    <location>
        <position position="476"/>
    </location>
    <ligand>
        <name>ATP</name>
        <dbReference type="ChEBI" id="CHEBI:30616"/>
    </ligand>
</feature>
<comment type="caution">
    <text evidence="1">Lacks conserved residue(s) required for the propagation of feature annotation.</text>
</comment>
<feature type="domain" description="HIT" evidence="3">
    <location>
        <begin position="23"/>
        <end position="131"/>
    </location>
</feature>
<dbReference type="Gene3D" id="3.90.650.10">
    <property type="entry name" value="PurM-like C-terminal domain"/>
    <property type="match status" value="1"/>
</dbReference>
<feature type="binding site" evidence="1">
    <location>
        <position position="331"/>
    </location>
    <ligand>
        <name>Mg(2+)</name>
        <dbReference type="ChEBI" id="CHEBI:18420"/>
        <label>2</label>
    </ligand>
</feature>
<keyword evidence="1" id="KW-0808">Transferase</keyword>
<dbReference type="InterPro" id="IPR006283">
    <property type="entry name" value="ThiL-like"/>
</dbReference>
<evidence type="ECO:0000259" key="3">
    <source>
        <dbReference type="PROSITE" id="PS51084"/>
    </source>
</evidence>
<keyword evidence="1 4" id="KW-0418">Kinase</keyword>
<dbReference type="InterPro" id="IPR036265">
    <property type="entry name" value="HIT-like_sf"/>
</dbReference>
<evidence type="ECO:0000256" key="2">
    <source>
        <dbReference type="PROSITE-ProRule" id="PRU00464"/>
    </source>
</evidence>
<keyword evidence="1" id="KW-0784">Thiamine biosynthesis</keyword>
<evidence type="ECO:0000313" key="4">
    <source>
        <dbReference type="EMBL" id="SER76364.1"/>
    </source>
</evidence>
<dbReference type="UniPathway" id="UPA00060">
    <property type="reaction ID" value="UER00142"/>
</dbReference>
<feature type="short sequence motif" description="Histidine triad motif" evidence="2">
    <location>
        <begin position="116"/>
        <end position="120"/>
    </location>
</feature>
<feature type="binding site" evidence="1">
    <location>
        <position position="299"/>
    </location>
    <ligand>
        <name>Mg(2+)</name>
        <dbReference type="ChEBI" id="CHEBI:18420"/>
        <label>1</label>
    </ligand>
</feature>
<gene>
    <name evidence="1" type="primary">thiL</name>
    <name evidence="4" type="ORF">SAMN04487818_10599</name>
</gene>
<keyword evidence="5" id="KW-1185">Reference proteome</keyword>
<dbReference type="GO" id="GO:0009229">
    <property type="term" value="P:thiamine diphosphate biosynthetic process"/>
    <property type="evidence" value="ECO:0007669"/>
    <property type="project" value="UniProtKB-UniRule"/>
</dbReference>
<dbReference type="InterPro" id="IPR036676">
    <property type="entry name" value="PurM-like_C_sf"/>
</dbReference>
<dbReference type="InterPro" id="IPR011146">
    <property type="entry name" value="HIT-like"/>
</dbReference>
<reference evidence="5" key="1">
    <citation type="submission" date="2016-10" db="EMBL/GenBank/DDBJ databases">
        <authorList>
            <person name="Varghese N."/>
            <person name="Submissions S."/>
        </authorList>
    </citation>
    <scope>NUCLEOTIDE SEQUENCE [LARGE SCALE GENOMIC DNA]</scope>
    <source>
        <strain evidence="5">DSM 44260</strain>
    </source>
</reference>
<feature type="binding site" evidence="1">
    <location>
        <position position="300"/>
    </location>
    <ligand>
        <name>Mg(2+)</name>
        <dbReference type="ChEBI" id="CHEBI:18420"/>
        <label>2</label>
    </ligand>
</feature>
<dbReference type="SUPFAM" id="SSF56042">
    <property type="entry name" value="PurM C-terminal domain-like"/>
    <property type="match status" value="1"/>
</dbReference>
<dbReference type="SUPFAM" id="SSF55326">
    <property type="entry name" value="PurM N-terminal domain-like"/>
    <property type="match status" value="1"/>
</dbReference>
<dbReference type="InterPro" id="IPR010918">
    <property type="entry name" value="PurM-like_C_dom"/>
</dbReference>
<name>A0A1H9RUT9_9PSEU</name>
<comment type="pathway">
    <text evidence="1">Cofactor biosynthesis; thiamine diphosphate biosynthesis; thiamine diphosphate from thiamine phosphate: step 1/1.</text>
</comment>
<feature type="binding site" evidence="1">
    <location>
        <position position="300"/>
    </location>
    <ligand>
        <name>Mg(2+)</name>
        <dbReference type="ChEBI" id="CHEBI:18420"/>
        <label>1</label>
    </ligand>
</feature>
<dbReference type="HAMAP" id="MF_02128">
    <property type="entry name" value="TMP_kinase"/>
    <property type="match status" value="1"/>
</dbReference>
<evidence type="ECO:0000256" key="1">
    <source>
        <dbReference type="HAMAP-Rule" id="MF_02128"/>
    </source>
</evidence>
<dbReference type="AlphaFoldDB" id="A0A1H9RUT9"/>
<feature type="binding site" evidence="1">
    <location>
        <position position="283"/>
    </location>
    <ligand>
        <name>Mg(2+)</name>
        <dbReference type="ChEBI" id="CHEBI:18420"/>
        <label>4</label>
    </ligand>
</feature>
<dbReference type="PROSITE" id="PS51084">
    <property type="entry name" value="HIT_2"/>
    <property type="match status" value="1"/>
</dbReference>
<dbReference type="GO" id="GO:0005524">
    <property type="term" value="F:ATP binding"/>
    <property type="evidence" value="ECO:0007669"/>
    <property type="project" value="UniProtKB-UniRule"/>
</dbReference>
<keyword evidence="1" id="KW-0479">Metal-binding</keyword>
<feature type="binding site" evidence="1">
    <location>
        <position position="331"/>
    </location>
    <ligand>
        <name>Mg(2+)</name>
        <dbReference type="ChEBI" id="CHEBI:18420"/>
        <label>3</label>
    </ligand>
</feature>
<sequence length="589" mass="63755">MTTRTHCTGADFCDELAGSRDISFVRVYEGFPPSRLVLETEDFVLLADMSPLVVGHLLLLPKRHYLSFSEVVAAHRAAVEHLVSRVLGLYRATFGEPLILEHGSTEFEDGNGCITHAHWHLLPVDGAKVDEFMVAETAGHVSLSGIADLADERWSGAYYLRGYGDDYRLYFPGESNKRQYLRSVAGRVLSMEDPEWDYAVVVRKEALRETMGKTSRWTVAQRLLLNHLEKATMSVPNVFSDEPTRLDRVISTLFANQSSAVPSARHADGTTVAVVAGADSQDDCAVLAVRGDQDLVIGSDYVRGPKFRLYEYGLLTEFDLGYYLVAANVSDVAAMGATPIGVVSVVRYPAEMDDVKFEEVMTGIRQACADFGAPNIGGDIGGAERLILSATAFGTCMPGRALMRGGARPGDLVCLTAPTGTAGAATEYFRSGRTVEAIENDHRDELLRSWTRPQARVREGVFLGRSGFVTSCQDTSDGLKATLECIARSSGVGVVVDEAAIVVPEAVTAVCRALSKEPLAVIMGDSVDFELVFTIPPERAAELAADFETAGLSFGVIGRITEEPCAVMRLRSGERVDIPGAAWRHATTA</sequence>
<dbReference type="Pfam" id="PF01230">
    <property type="entry name" value="HIT"/>
    <property type="match status" value="1"/>
</dbReference>
<accession>A0A1H9RUT9</accession>
<keyword evidence="1" id="KW-0547">Nucleotide-binding</keyword>
<dbReference type="Gene3D" id="3.30.1330.10">
    <property type="entry name" value="PurM-like, N-terminal domain"/>
    <property type="match status" value="1"/>
</dbReference>
<comment type="miscellaneous">
    <text evidence="1">Reaction mechanism of ThiL seems to utilize a direct, inline transfer of the gamma-phosphate of ATP to TMP rather than a phosphorylated enzyme intermediate.</text>
</comment>
<dbReference type="Proteomes" id="UP000199051">
    <property type="component" value="Unassembled WGS sequence"/>
</dbReference>
<feature type="binding site" evidence="1">
    <location>
        <position position="404"/>
    </location>
    <ligand>
        <name>ATP</name>
        <dbReference type="ChEBI" id="CHEBI:30616"/>
    </ligand>
</feature>
<feature type="binding site" evidence="1">
    <location>
        <begin position="378"/>
        <end position="379"/>
    </location>
    <ligand>
        <name>ATP</name>
        <dbReference type="ChEBI" id="CHEBI:30616"/>
    </ligand>
</feature>
<comment type="catalytic activity">
    <reaction evidence="1">
        <text>thiamine phosphate + ATP = thiamine diphosphate + ADP</text>
        <dbReference type="Rhea" id="RHEA:15913"/>
        <dbReference type="ChEBI" id="CHEBI:30616"/>
        <dbReference type="ChEBI" id="CHEBI:37575"/>
        <dbReference type="ChEBI" id="CHEBI:58937"/>
        <dbReference type="ChEBI" id="CHEBI:456216"/>
        <dbReference type="EC" id="2.7.4.16"/>
    </reaction>
</comment>